<protein>
    <recommendedName>
        <fullName evidence="3">Urease accessory protein UreF</fullName>
    </recommendedName>
</protein>
<keyword evidence="2 3" id="KW-0143">Chaperone</keyword>
<comment type="function">
    <text evidence="3">Required for maturation of urease via the functional incorporation of the urease nickel metallocenter.</text>
</comment>
<proteinExistence type="inferred from homology"/>
<dbReference type="Proteomes" id="UP000070433">
    <property type="component" value="Chromosome"/>
</dbReference>
<dbReference type="AlphaFoldDB" id="A0A127JZW7"/>
<organism evidence="4 5">
    <name type="scientific">Ramlibacter tataouinensis</name>
    <dbReference type="NCBI Taxonomy" id="94132"/>
    <lineage>
        <taxon>Bacteria</taxon>
        <taxon>Pseudomonadati</taxon>
        <taxon>Pseudomonadota</taxon>
        <taxon>Betaproteobacteria</taxon>
        <taxon>Burkholderiales</taxon>
        <taxon>Comamonadaceae</taxon>
        <taxon>Ramlibacter</taxon>
    </lineage>
</organism>
<dbReference type="GO" id="GO:0016151">
    <property type="term" value="F:nickel cation binding"/>
    <property type="evidence" value="ECO:0007669"/>
    <property type="project" value="UniProtKB-UniRule"/>
</dbReference>
<evidence type="ECO:0000256" key="1">
    <source>
        <dbReference type="ARBA" id="ARBA00022988"/>
    </source>
</evidence>
<evidence type="ECO:0000256" key="3">
    <source>
        <dbReference type="HAMAP-Rule" id="MF_01385"/>
    </source>
</evidence>
<dbReference type="PIRSF" id="PIRSF009467">
    <property type="entry name" value="Ureas_acces_UreF"/>
    <property type="match status" value="1"/>
</dbReference>
<reference evidence="4 5" key="1">
    <citation type="journal article" date="2014" name="Int. J. Syst. Evol. Microbiol.">
        <title>Ramlibacter solisilvae sp. nov., isolated from forest soil, and emended description of the genus Ramlibacter.</title>
        <authorList>
            <person name="Lee H.J."/>
            <person name="Lee S.H."/>
            <person name="Lee S.S."/>
            <person name="Lee J.S."/>
            <person name="Kim Y."/>
            <person name="Kim S.C."/>
            <person name="Jeon C.O."/>
        </authorList>
    </citation>
    <scope>NUCLEOTIDE SEQUENCE [LARGE SCALE GENOMIC DNA]</scope>
    <source>
        <strain evidence="4 5">5-10</strain>
    </source>
</reference>
<dbReference type="InterPro" id="IPR038277">
    <property type="entry name" value="UreF_sf"/>
</dbReference>
<dbReference type="EMBL" id="CP010951">
    <property type="protein sequence ID" value="AMO25491.1"/>
    <property type="molecule type" value="Genomic_DNA"/>
</dbReference>
<comment type="subunit">
    <text evidence="3">UreD, UreF and UreG form a complex that acts as a GTP-hydrolysis-dependent molecular chaperone, activating the urease apoprotein by helping to assemble the nickel containing metallocenter of UreC. The UreE protein probably delivers the nickel.</text>
</comment>
<dbReference type="GO" id="GO:0005737">
    <property type="term" value="C:cytoplasm"/>
    <property type="evidence" value="ECO:0007669"/>
    <property type="project" value="UniProtKB-SubCell"/>
</dbReference>
<comment type="subcellular location">
    <subcellularLocation>
        <location evidence="3">Cytoplasm</location>
    </subcellularLocation>
</comment>
<dbReference type="PANTHER" id="PTHR33620">
    <property type="entry name" value="UREASE ACCESSORY PROTEIN F"/>
    <property type="match status" value="1"/>
</dbReference>
<sequence length="230" mass="24726">MNTRIGAAVRLLQFGDSLLPVGSFTFSNGIESAVQLGVVHDADTLGEFVHAALQQAAGSDGVALLAAFRGSTACDDALIDDADHAVFNRKLNEESRTMTVRMGRKLAEMAAYVIGPCAASSWLERIRADATPGCYPIAQALVFCALGLSEQEAFAVHQYGLASMMTAASLRLMKLHYLDAQVVLLESNARAEDDYRRIAGLSIEDMAVFSPVIDVLAANHVRATVRMFMN</sequence>
<dbReference type="Gene3D" id="1.10.4190.10">
    <property type="entry name" value="Urease accessory protein UreF"/>
    <property type="match status" value="1"/>
</dbReference>
<keyword evidence="1 3" id="KW-0996">Nickel insertion</keyword>
<dbReference type="PATRIC" id="fig|94132.3.peg.3223"/>
<dbReference type="InterPro" id="IPR002639">
    <property type="entry name" value="UreF"/>
</dbReference>
<dbReference type="Pfam" id="PF01730">
    <property type="entry name" value="UreF"/>
    <property type="match status" value="1"/>
</dbReference>
<gene>
    <name evidence="3" type="primary">ureF</name>
    <name evidence="4" type="ORF">UC35_15825</name>
</gene>
<keyword evidence="5" id="KW-1185">Reference proteome</keyword>
<evidence type="ECO:0000313" key="5">
    <source>
        <dbReference type="Proteomes" id="UP000070433"/>
    </source>
</evidence>
<dbReference type="HAMAP" id="MF_01385">
    <property type="entry name" value="UreF"/>
    <property type="match status" value="1"/>
</dbReference>
<accession>A0A127JZW7</accession>
<name>A0A127JZW7_9BURK</name>
<dbReference type="PANTHER" id="PTHR33620:SF1">
    <property type="entry name" value="UREASE ACCESSORY PROTEIN F"/>
    <property type="match status" value="1"/>
</dbReference>
<evidence type="ECO:0000256" key="2">
    <source>
        <dbReference type="ARBA" id="ARBA00023186"/>
    </source>
</evidence>
<keyword evidence="3" id="KW-0963">Cytoplasm</keyword>
<comment type="similarity">
    <text evidence="3">Belongs to the UreF family.</text>
</comment>
<evidence type="ECO:0000313" key="4">
    <source>
        <dbReference type="EMBL" id="AMO25491.1"/>
    </source>
</evidence>